<dbReference type="OrthoDB" id="382863at2759"/>
<dbReference type="AlphaFoldDB" id="A0A401PTS9"/>
<evidence type="ECO:0000313" key="2">
    <source>
        <dbReference type="Proteomes" id="UP000288216"/>
    </source>
</evidence>
<sequence>MDGTKPKYALSHINRKLTLEPKVTINSRIVVVGASEAGISFLETLVFCPHLRFNNITLISTCGLPGYHSSSRHGKFKASSHSYNHDDYAQMSLQTWVNVVTGKMIGIDRAAKHVLVTGDTKVPYEHLILCTGEQYQVPCPTGVDVKEMLTNENVTVDPDQQFMGKVPSNLFILNTYTDCENALHWLRKHDTMTHGRVLILLQVLL</sequence>
<dbReference type="EMBL" id="BFAA01010094">
    <property type="protein sequence ID" value="GCB76549.1"/>
    <property type="molecule type" value="Genomic_DNA"/>
</dbReference>
<protein>
    <recommendedName>
        <fullName evidence="3">FAD/NAD(P)-binding domain-containing protein</fullName>
    </recommendedName>
</protein>
<gene>
    <name evidence="1" type="ORF">scyTo_0016574</name>
</gene>
<evidence type="ECO:0008006" key="3">
    <source>
        <dbReference type="Google" id="ProtNLM"/>
    </source>
</evidence>
<reference evidence="1 2" key="1">
    <citation type="journal article" date="2018" name="Nat. Ecol. Evol.">
        <title>Shark genomes provide insights into elasmobranch evolution and the origin of vertebrates.</title>
        <authorList>
            <person name="Hara Y"/>
            <person name="Yamaguchi K"/>
            <person name="Onimaru K"/>
            <person name="Kadota M"/>
            <person name="Koyanagi M"/>
            <person name="Keeley SD"/>
            <person name="Tatsumi K"/>
            <person name="Tanaka K"/>
            <person name="Motone F"/>
            <person name="Kageyama Y"/>
            <person name="Nozu R"/>
            <person name="Adachi N"/>
            <person name="Nishimura O"/>
            <person name="Nakagawa R"/>
            <person name="Tanegashima C"/>
            <person name="Kiyatake I"/>
            <person name="Matsumoto R"/>
            <person name="Murakumo K"/>
            <person name="Nishida K"/>
            <person name="Terakita A"/>
            <person name="Kuratani S"/>
            <person name="Sato K"/>
            <person name="Hyodo S Kuraku.S."/>
        </authorList>
    </citation>
    <scope>NUCLEOTIDE SEQUENCE [LARGE SCALE GENOMIC DNA]</scope>
</reference>
<evidence type="ECO:0000313" key="1">
    <source>
        <dbReference type="EMBL" id="GCB76549.1"/>
    </source>
</evidence>
<dbReference type="Gene3D" id="3.50.50.60">
    <property type="entry name" value="FAD/NAD(P)-binding domain"/>
    <property type="match status" value="1"/>
</dbReference>
<proteinExistence type="predicted"/>
<dbReference type="OMA" id="NNFIATE"/>
<organism evidence="1 2">
    <name type="scientific">Scyliorhinus torazame</name>
    <name type="common">Cloudy catshark</name>
    <name type="synonym">Catulus torazame</name>
    <dbReference type="NCBI Taxonomy" id="75743"/>
    <lineage>
        <taxon>Eukaryota</taxon>
        <taxon>Metazoa</taxon>
        <taxon>Chordata</taxon>
        <taxon>Craniata</taxon>
        <taxon>Vertebrata</taxon>
        <taxon>Chondrichthyes</taxon>
        <taxon>Elasmobranchii</taxon>
        <taxon>Galeomorphii</taxon>
        <taxon>Galeoidea</taxon>
        <taxon>Carcharhiniformes</taxon>
        <taxon>Scyliorhinidae</taxon>
        <taxon>Scyliorhinus</taxon>
    </lineage>
</organism>
<dbReference type="PANTHER" id="PTHR21178:SF8">
    <property type="entry name" value="CILIA- AND FLAGELLA-ASSOCIATED PROTEIN 61"/>
    <property type="match status" value="1"/>
</dbReference>
<dbReference type="InterPro" id="IPR038884">
    <property type="entry name" value="CFAP61"/>
</dbReference>
<dbReference type="Proteomes" id="UP000288216">
    <property type="component" value="Unassembled WGS sequence"/>
</dbReference>
<accession>A0A401PTS9</accession>
<dbReference type="PANTHER" id="PTHR21178">
    <property type="entry name" value="CILIA- AND FLAGELLA-ASSOCIATED PROTEIN 61"/>
    <property type="match status" value="1"/>
</dbReference>
<name>A0A401PTS9_SCYTO</name>
<comment type="caution">
    <text evidence="1">The sequence shown here is derived from an EMBL/GenBank/DDBJ whole genome shotgun (WGS) entry which is preliminary data.</text>
</comment>
<dbReference type="SUPFAM" id="SSF51905">
    <property type="entry name" value="FAD/NAD(P)-binding domain"/>
    <property type="match status" value="1"/>
</dbReference>
<keyword evidence="2" id="KW-1185">Reference proteome</keyword>
<dbReference type="STRING" id="75743.A0A401PTS9"/>
<dbReference type="InterPro" id="IPR036188">
    <property type="entry name" value="FAD/NAD-bd_sf"/>
</dbReference>